<dbReference type="Proteomes" id="UP000075230">
    <property type="component" value="Unassembled WGS sequence"/>
</dbReference>
<comment type="caution">
    <text evidence="2">The sequence shown here is derived from an EMBL/GenBank/DDBJ whole genome shotgun (WGS) entry which is preliminary data.</text>
</comment>
<protein>
    <submittedName>
        <fullName evidence="2">2-dehydropantoate 2-reductase family protein</fullName>
    </submittedName>
</protein>
<evidence type="ECO:0000256" key="1">
    <source>
        <dbReference type="SAM" id="MobiDB-lite"/>
    </source>
</evidence>
<reference evidence="3" key="2">
    <citation type="submission" date="2016-02" db="EMBL/GenBank/DDBJ databases">
        <title>Genome sequencing of Aspergillus luchuensis NBRC 4314.</title>
        <authorList>
            <person name="Yamada O."/>
        </authorList>
    </citation>
    <scope>NUCLEOTIDE SEQUENCE [LARGE SCALE GENOMIC DNA]</scope>
    <source>
        <strain evidence="3">RIB 2604</strain>
    </source>
</reference>
<accession>A0A146FXL8</accession>
<gene>
    <name evidence="2" type="ORF">RIB2604_03302330</name>
</gene>
<organism evidence="2 3">
    <name type="scientific">Aspergillus kawachii</name>
    <name type="common">White koji mold</name>
    <name type="synonym">Aspergillus awamori var. kawachi</name>
    <dbReference type="NCBI Taxonomy" id="1069201"/>
    <lineage>
        <taxon>Eukaryota</taxon>
        <taxon>Fungi</taxon>
        <taxon>Dikarya</taxon>
        <taxon>Ascomycota</taxon>
        <taxon>Pezizomycotina</taxon>
        <taxon>Eurotiomycetes</taxon>
        <taxon>Eurotiomycetidae</taxon>
        <taxon>Eurotiales</taxon>
        <taxon>Aspergillaceae</taxon>
        <taxon>Aspergillus</taxon>
        <taxon>Aspergillus subgen. Circumdati</taxon>
    </lineage>
</organism>
<evidence type="ECO:0000313" key="2">
    <source>
        <dbReference type="EMBL" id="GAT30256.1"/>
    </source>
</evidence>
<feature type="region of interest" description="Disordered" evidence="1">
    <location>
        <begin position="1"/>
        <end position="56"/>
    </location>
</feature>
<sequence length="106" mass="11268">MAIVMIRGASTPEPSAHRSSLKKYAESKGLEDEVGDAAAAGRRPPPSDAGTSRGSCFQSRADQKIQACIHHCGHNLTEIIDILLSVDPVGLQGAPLQELAKWALHK</sequence>
<reference evidence="2 3" key="1">
    <citation type="journal article" date="2016" name="DNA Res.">
        <title>Genome sequence of Aspergillus luchuensis NBRC 4314.</title>
        <authorList>
            <person name="Yamada O."/>
            <person name="Machida M."/>
            <person name="Hosoyama A."/>
            <person name="Goto M."/>
            <person name="Takahashi T."/>
            <person name="Futagami T."/>
            <person name="Yamagata Y."/>
            <person name="Takeuchi M."/>
            <person name="Kobayashi T."/>
            <person name="Koike H."/>
            <person name="Abe K."/>
            <person name="Asai K."/>
            <person name="Arita M."/>
            <person name="Fujita N."/>
            <person name="Fukuda K."/>
            <person name="Higa K."/>
            <person name="Horikawa H."/>
            <person name="Ishikawa T."/>
            <person name="Jinno K."/>
            <person name="Kato Y."/>
            <person name="Kirimura K."/>
            <person name="Mizutani O."/>
            <person name="Nakasone K."/>
            <person name="Sano M."/>
            <person name="Shiraishi Y."/>
            <person name="Tsukahara M."/>
            <person name="Gomi K."/>
        </authorList>
    </citation>
    <scope>NUCLEOTIDE SEQUENCE [LARGE SCALE GENOMIC DNA]</scope>
    <source>
        <strain evidence="2 3">RIB 2604</strain>
    </source>
</reference>
<name>A0A146FXL8_ASPKA</name>
<dbReference type="AlphaFoldDB" id="A0A146FXL8"/>
<dbReference type="EMBL" id="BCWF01000032">
    <property type="protein sequence ID" value="GAT30256.1"/>
    <property type="molecule type" value="Genomic_DNA"/>
</dbReference>
<evidence type="ECO:0000313" key="3">
    <source>
        <dbReference type="Proteomes" id="UP000075230"/>
    </source>
</evidence>
<proteinExistence type="predicted"/>